<comment type="caution">
    <text evidence="2">The sequence shown here is derived from an EMBL/GenBank/DDBJ whole genome shotgun (WGS) entry which is preliminary data.</text>
</comment>
<dbReference type="InterPro" id="IPR016176">
    <property type="entry name" value="Cbl-dep_enz_cat"/>
</dbReference>
<dbReference type="InterPro" id="IPR037086">
    <property type="entry name" value="Lys-AminoMut_asu_sf"/>
</dbReference>
<dbReference type="Gene3D" id="3.20.20.440">
    <property type="entry name" value="D-Lysine 5,6-aminomutase alpha subunit"/>
    <property type="match status" value="1"/>
</dbReference>
<feature type="domain" description="D-Lysine 5,6-aminomutase alpha subunit" evidence="1">
    <location>
        <begin position="3"/>
        <end position="508"/>
    </location>
</feature>
<proteinExistence type="predicted"/>
<sequence length="512" mass="55577">MELRIDPSVVAACRALAARIARPVEDFIAAHSTVAVERSVLRLLGVDGVNGEEIPLPNLIVDSLSPEQRAQGVALAFGRALAESGLEPAALAGEIAAGRTELAAYASTPLSAARGALAPYVERTMAHIAARRDERRAALERTPQGEPPLLYVIVASGNIYEDRTAAVAAAEAGAQIIAVIRSTGQSLLDFVPFGPTTEGFGGTYATQANFAIMREALDTIGEKLGRYIMLTNYASGLCMPEIASMAALERLDMLLNDSMYGILFRDINMKRTFVDQHFSRMLNAYSGIIINTGEDNYLTTADAVEQAPAVLASQFVNEEFAHRAGMPDKQIGLGDAYEIDPALQDGFLFQVAQAQLTRQIFPDAPLKYMPPTKHMTGDIFKGHLIDAMFNLTSVMTKQTIHLCGMLTEAIHTPFLGDRALAIENARYVMNTARHFGDEISFKPDGRIETRARDVLRDCRALLEKVETRGLMDSIAAGVFADVKRPPDGGRGYDGVFARADGYYNPFEEALRA</sequence>
<protein>
    <submittedName>
        <fullName evidence="2">Lysine 5,6-aminomutase alpha subunit</fullName>
    </submittedName>
</protein>
<name>E6Q544_9ZZZZ</name>
<reference evidence="2" key="1">
    <citation type="submission" date="2009-10" db="EMBL/GenBank/DDBJ databases">
        <title>Diversity of trophic interactions inside an arsenic-rich microbial ecosystem.</title>
        <authorList>
            <person name="Bertin P.N."/>
            <person name="Heinrich-Salmeron A."/>
            <person name="Pelletier E."/>
            <person name="Goulhen-Chollet F."/>
            <person name="Arsene-Ploetze F."/>
            <person name="Gallien S."/>
            <person name="Calteau A."/>
            <person name="Vallenet D."/>
            <person name="Casiot C."/>
            <person name="Chane-Woon-Ming B."/>
            <person name="Giloteaux L."/>
            <person name="Barakat M."/>
            <person name="Bonnefoy V."/>
            <person name="Bruneel O."/>
            <person name="Chandler M."/>
            <person name="Cleiss J."/>
            <person name="Duran R."/>
            <person name="Elbaz-Poulichet F."/>
            <person name="Fonknechten N."/>
            <person name="Lauga B."/>
            <person name="Mornico D."/>
            <person name="Ortet P."/>
            <person name="Schaeffer C."/>
            <person name="Siguier P."/>
            <person name="Alexander Thil Smith A."/>
            <person name="Van Dorsselaer A."/>
            <person name="Weissenbach J."/>
            <person name="Medigue C."/>
            <person name="Le Paslier D."/>
        </authorList>
    </citation>
    <scope>NUCLEOTIDE SEQUENCE</scope>
</reference>
<dbReference type="SUPFAM" id="SSF51703">
    <property type="entry name" value="Cobalamin (vitamin B12)-dependent enzymes"/>
    <property type="match status" value="1"/>
</dbReference>
<accession>E6Q544</accession>
<gene>
    <name evidence="2" type="ORF">CARN4_1012</name>
</gene>
<organism evidence="2">
    <name type="scientific">mine drainage metagenome</name>
    <dbReference type="NCBI Taxonomy" id="410659"/>
    <lineage>
        <taxon>unclassified sequences</taxon>
        <taxon>metagenomes</taxon>
        <taxon>ecological metagenomes</taxon>
    </lineage>
</organism>
<dbReference type="GO" id="GO:0031419">
    <property type="term" value="F:cobalamin binding"/>
    <property type="evidence" value="ECO:0007669"/>
    <property type="project" value="InterPro"/>
</dbReference>
<dbReference type="EMBL" id="CABO01000034">
    <property type="protein sequence ID" value="CBI02305.1"/>
    <property type="molecule type" value="Genomic_DNA"/>
</dbReference>
<dbReference type="InterPro" id="IPR015130">
    <property type="entry name" value="Lys-AminoMut_A"/>
</dbReference>
<dbReference type="Pfam" id="PF09043">
    <property type="entry name" value="Lys-AminoMut_A"/>
    <property type="match status" value="1"/>
</dbReference>
<evidence type="ECO:0000259" key="1">
    <source>
        <dbReference type="Pfam" id="PF09043"/>
    </source>
</evidence>
<dbReference type="AlphaFoldDB" id="E6Q544"/>
<dbReference type="GO" id="GO:0003824">
    <property type="term" value="F:catalytic activity"/>
    <property type="evidence" value="ECO:0007669"/>
    <property type="project" value="InterPro"/>
</dbReference>
<evidence type="ECO:0000313" key="2">
    <source>
        <dbReference type="EMBL" id="CBI02305.1"/>
    </source>
</evidence>